<dbReference type="InParanoid" id="A0A6P8HMN9"/>
<dbReference type="KEGG" id="aten:116294212"/>
<dbReference type="Proteomes" id="UP000515163">
    <property type="component" value="Unplaced"/>
</dbReference>
<reference evidence="2" key="1">
    <citation type="submission" date="2025-08" db="UniProtKB">
        <authorList>
            <consortium name="RefSeq"/>
        </authorList>
    </citation>
    <scope>IDENTIFICATION</scope>
    <source>
        <tissue evidence="2">Tentacle</tissue>
    </source>
</reference>
<organism evidence="1 2">
    <name type="scientific">Actinia tenebrosa</name>
    <name type="common">Australian red waratah sea anemone</name>
    <dbReference type="NCBI Taxonomy" id="6105"/>
    <lineage>
        <taxon>Eukaryota</taxon>
        <taxon>Metazoa</taxon>
        <taxon>Cnidaria</taxon>
        <taxon>Anthozoa</taxon>
        <taxon>Hexacorallia</taxon>
        <taxon>Actiniaria</taxon>
        <taxon>Actiniidae</taxon>
        <taxon>Actinia</taxon>
    </lineage>
</organism>
<evidence type="ECO:0000313" key="2">
    <source>
        <dbReference type="RefSeq" id="XP_031557624.1"/>
    </source>
</evidence>
<dbReference type="OrthoDB" id="5962540at2759"/>
<sequence>MEELLRDFFNDPSTERYMMSNCECDEEVKPYQVAKREQEIYSSCCYSNSPWQQIPRNPLNTYRGEAAYSHEERVYFLNLRSVYEKVQCRKNKHSKQRVTGAVIDMMVTYCAQIQHVEVYVERLPEAAKLCGDHNGQVPLKPRMDNLMLTDDYQSHQYFSVDLDAIYESPETGCPVYKLSTVDSERRNRFRLVVYIVFLDGTRSRPTFSLSFLLRSKRSTRCSPY</sequence>
<dbReference type="AlphaFoldDB" id="A0A6P8HMN9"/>
<keyword evidence="1" id="KW-1185">Reference proteome</keyword>
<accession>A0A6P8HMN9</accession>
<dbReference type="GeneID" id="116294212"/>
<name>A0A6P8HMN9_ACTTE</name>
<gene>
    <name evidence="2" type="primary">LOC116294212</name>
</gene>
<protein>
    <submittedName>
        <fullName evidence="2">Uncharacterized protein LOC116294212 isoform X1</fullName>
    </submittedName>
</protein>
<proteinExistence type="predicted"/>
<dbReference type="RefSeq" id="XP_031557624.1">
    <property type="nucleotide sequence ID" value="XM_031701764.1"/>
</dbReference>
<evidence type="ECO:0000313" key="1">
    <source>
        <dbReference type="Proteomes" id="UP000515163"/>
    </source>
</evidence>